<accession>W5Z3E4</accession>
<sequence>MGWGRGWVGRILYRFGLGAMFILCFGFGLDWGFRGGAWGCFIFQMKMNSLRSDTIFFIEK</sequence>
<keyword evidence="1" id="KW-0472">Membrane</keyword>
<gene>
    <name evidence="2" type="ORF">AU15_04425</name>
</gene>
<evidence type="ECO:0000313" key="3">
    <source>
        <dbReference type="Proteomes" id="UP000035081"/>
    </source>
</evidence>
<dbReference type="HOGENOM" id="CLU_2936209_0_0_6"/>
<evidence type="ECO:0000313" key="2">
    <source>
        <dbReference type="EMBL" id="AHI33003.1"/>
    </source>
</evidence>
<organism evidence="2 3">
    <name type="scientific">Marinobacter salarius</name>
    <dbReference type="NCBI Taxonomy" id="1420917"/>
    <lineage>
        <taxon>Bacteria</taxon>
        <taxon>Pseudomonadati</taxon>
        <taxon>Pseudomonadota</taxon>
        <taxon>Gammaproteobacteria</taxon>
        <taxon>Pseudomonadales</taxon>
        <taxon>Marinobacteraceae</taxon>
        <taxon>Marinobacter</taxon>
    </lineage>
</organism>
<keyword evidence="1" id="KW-0812">Transmembrane</keyword>
<reference evidence="2 3" key="1">
    <citation type="journal article" date="2014" name="Genome Announc.">
        <title>Draft Genome Sequences of Marinobacter similis A3d10T and Marinobacter salarius R9SW1T.</title>
        <authorList>
            <person name="Ivanova E.P."/>
            <person name="Ng H.J."/>
            <person name="Webb H.K."/>
            <person name="Feng G."/>
            <person name="Oshima K."/>
            <person name="Hattori M."/>
            <person name="Ohkuma M."/>
            <person name="Sergeev A.F."/>
            <person name="Mikhailov V.V."/>
            <person name="Crawford R.J."/>
            <person name="Sawabe T."/>
        </authorList>
    </citation>
    <scope>NUCLEOTIDE SEQUENCE [LARGE SCALE GENOMIC DNA]</scope>
    <source>
        <strain evidence="3">A3d10 and R9SW1</strain>
    </source>
</reference>
<name>W5Z3E4_9GAMM</name>
<protein>
    <submittedName>
        <fullName evidence="2">Uncharacterized protein</fullName>
    </submittedName>
</protein>
<keyword evidence="1" id="KW-1133">Transmembrane helix</keyword>
<evidence type="ECO:0000256" key="1">
    <source>
        <dbReference type="SAM" id="Phobius"/>
    </source>
</evidence>
<proteinExistence type="predicted"/>
<feature type="transmembrane region" description="Helical" evidence="1">
    <location>
        <begin position="12"/>
        <end position="29"/>
    </location>
</feature>
<dbReference type="AlphaFoldDB" id="W5Z3E4"/>
<dbReference type="KEGG" id="msr:AU15_04425"/>
<dbReference type="EMBL" id="CP007152">
    <property type="protein sequence ID" value="AHI33003.1"/>
    <property type="molecule type" value="Genomic_DNA"/>
</dbReference>
<dbReference type="Proteomes" id="UP000035081">
    <property type="component" value="Chromosome"/>
</dbReference>